<evidence type="ECO:0000313" key="1">
    <source>
        <dbReference type="EMBL" id="GEC97796.1"/>
    </source>
</evidence>
<protein>
    <submittedName>
        <fullName evidence="1">Uncharacterized protein</fullName>
    </submittedName>
</protein>
<accession>A0A4Y4CZQ3</accession>
<organism evidence="1 2">
    <name type="scientific">Zoogloea ramigera</name>
    <dbReference type="NCBI Taxonomy" id="350"/>
    <lineage>
        <taxon>Bacteria</taxon>
        <taxon>Pseudomonadati</taxon>
        <taxon>Pseudomonadota</taxon>
        <taxon>Betaproteobacteria</taxon>
        <taxon>Rhodocyclales</taxon>
        <taxon>Zoogloeaceae</taxon>
        <taxon>Zoogloea</taxon>
    </lineage>
</organism>
<proteinExistence type="predicted"/>
<dbReference type="Proteomes" id="UP000318422">
    <property type="component" value="Unassembled WGS sequence"/>
</dbReference>
<dbReference type="EMBL" id="BJNV01000133">
    <property type="protein sequence ID" value="GEC97796.1"/>
    <property type="molecule type" value="Genomic_DNA"/>
</dbReference>
<comment type="caution">
    <text evidence="1">The sequence shown here is derived from an EMBL/GenBank/DDBJ whole genome shotgun (WGS) entry which is preliminary data.</text>
</comment>
<sequence>MPLLVIREPKGQDGVFLEVAVDYSWDAGMHYLTHVSLKLYTGPAPNASALRFRAEWDPREAARLHAQPHWNIDKGDDDTAPLNQPGDQAPWIPAAKLAPWLAPEPTNSEPSLDLKKFHFAMAAGWEREAPHHSTPIADESALIRWMAGCTGYIRDQVSGV</sequence>
<name>A0A4Y4CZQ3_ZOORA</name>
<evidence type="ECO:0000313" key="2">
    <source>
        <dbReference type="Proteomes" id="UP000318422"/>
    </source>
</evidence>
<dbReference type="AlphaFoldDB" id="A0A4Y4CZQ3"/>
<keyword evidence="2" id="KW-1185">Reference proteome</keyword>
<gene>
    <name evidence="1" type="ORF">ZRA01_38690</name>
</gene>
<reference evidence="1 2" key="1">
    <citation type="submission" date="2019-06" db="EMBL/GenBank/DDBJ databases">
        <title>Whole genome shotgun sequence of Zoogloea ramigera NBRC 15342.</title>
        <authorList>
            <person name="Hosoyama A."/>
            <person name="Uohara A."/>
            <person name="Ohji S."/>
            <person name="Ichikawa N."/>
        </authorList>
    </citation>
    <scope>NUCLEOTIDE SEQUENCE [LARGE SCALE GENOMIC DNA]</scope>
    <source>
        <strain evidence="1 2">NBRC 15342</strain>
    </source>
</reference>